<dbReference type="Gene3D" id="2.60.40.10">
    <property type="entry name" value="Immunoglobulins"/>
    <property type="match status" value="1"/>
</dbReference>
<protein>
    <recommendedName>
        <fullName evidence="4">DUF1573 domain-containing protein</fullName>
    </recommendedName>
</protein>
<dbReference type="Pfam" id="PF07610">
    <property type="entry name" value="DUF1573"/>
    <property type="match status" value="1"/>
</dbReference>
<gene>
    <name evidence="2" type="ORF">FRUB_01196</name>
</gene>
<evidence type="ECO:0000313" key="2">
    <source>
        <dbReference type="EMBL" id="OWK47497.1"/>
    </source>
</evidence>
<dbReference type="AlphaFoldDB" id="A0A225EH28"/>
<accession>A0A225EH28</accession>
<keyword evidence="1" id="KW-0732">Signal</keyword>
<dbReference type="RefSeq" id="WP_088252592.1">
    <property type="nucleotide sequence ID" value="NZ_NIDE01000001.1"/>
</dbReference>
<dbReference type="InterPro" id="IPR013783">
    <property type="entry name" value="Ig-like_fold"/>
</dbReference>
<dbReference type="EMBL" id="NIDE01000001">
    <property type="protein sequence ID" value="OWK47497.1"/>
    <property type="molecule type" value="Genomic_DNA"/>
</dbReference>
<evidence type="ECO:0008006" key="4">
    <source>
        <dbReference type="Google" id="ProtNLM"/>
    </source>
</evidence>
<evidence type="ECO:0000256" key="1">
    <source>
        <dbReference type="SAM" id="SignalP"/>
    </source>
</evidence>
<dbReference type="PANTHER" id="PTHR37833">
    <property type="entry name" value="LIPOPROTEIN-RELATED"/>
    <property type="match status" value="1"/>
</dbReference>
<dbReference type="Proteomes" id="UP000214646">
    <property type="component" value="Unassembled WGS sequence"/>
</dbReference>
<proteinExistence type="predicted"/>
<organism evidence="2 3">
    <name type="scientific">Fimbriiglobus ruber</name>
    <dbReference type="NCBI Taxonomy" id="1908690"/>
    <lineage>
        <taxon>Bacteria</taxon>
        <taxon>Pseudomonadati</taxon>
        <taxon>Planctomycetota</taxon>
        <taxon>Planctomycetia</taxon>
        <taxon>Gemmatales</taxon>
        <taxon>Gemmataceae</taxon>
        <taxon>Fimbriiglobus</taxon>
    </lineage>
</organism>
<comment type="caution">
    <text evidence="2">The sequence shown here is derived from an EMBL/GenBank/DDBJ whole genome shotgun (WGS) entry which is preliminary data.</text>
</comment>
<reference evidence="3" key="1">
    <citation type="submission" date="2017-06" db="EMBL/GenBank/DDBJ databases">
        <title>Genome analysis of Fimbriiglobus ruber SP5, the first member of the order Planctomycetales with confirmed chitinolytic capability.</title>
        <authorList>
            <person name="Ravin N.V."/>
            <person name="Rakitin A.L."/>
            <person name="Ivanova A.A."/>
            <person name="Beletsky A.V."/>
            <person name="Kulichevskaya I.S."/>
            <person name="Mardanov A.V."/>
            <person name="Dedysh S.N."/>
        </authorList>
    </citation>
    <scope>NUCLEOTIDE SEQUENCE [LARGE SCALE GENOMIC DNA]</scope>
    <source>
        <strain evidence="3">SP5</strain>
    </source>
</reference>
<dbReference type="OrthoDB" id="273711at2"/>
<keyword evidence="3" id="KW-1185">Reference proteome</keyword>
<evidence type="ECO:0000313" key="3">
    <source>
        <dbReference type="Proteomes" id="UP000214646"/>
    </source>
</evidence>
<name>A0A225EH28_9BACT</name>
<sequence>MHRVLLAGLVVFASVGGARAGAEQYFSETSKDFGTTPRGPILIHYFTVKNTSQQTLNLGPARVSCGCVTPTVMKSQLAPGETTAVVAHMDSRRIPQANVLKTVIVYVPVQNSGTGIFEEVQLRVSAIARDDLVMSPETFAFGTVRKGQGGKSTTKITFYSDPNWKISDVMSTGVYVKAEAKPVAHQGSEAVYEITATLDPKCPVGNWTADIWLKSTAPGIERLRIPVTVNVVAPIVANPEAVKFGDVKVGETADQKVILQGNQAFKILKIKGAKDDLEVKAVGEGSRPVHILKLALKASESGDVTESIEVETDHPDQPTVVIPVTAKAAK</sequence>
<feature type="signal peptide" evidence="1">
    <location>
        <begin position="1"/>
        <end position="20"/>
    </location>
</feature>
<dbReference type="InterPro" id="IPR011467">
    <property type="entry name" value="DUF1573"/>
</dbReference>
<dbReference type="PANTHER" id="PTHR37833:SF1">
    <property type="entry name" value="SIGNAL PEPTIDE PROTEIN"/>
    <property type="match status" value="1"/>
</dbReference>
<feature type="chain" id="PRO_5013166594" description="DUF1573 domain-containing protein" evidence="1">
    <location>
        <begin position="21"/>
        <end position="330"/>
    </location>
</feature>